<evidence type="ECO:0000256" key="2">
    <source>
        <dbReference type="ARBA" id="ARBA00022475"/>
    </source>
</evidence>
<evidence type="ECO:0000256" key="4">
    <source>
        <dbReference type="ARBA" id="ARBA00022989"/>
    </source>
</evidence>
<reference evidence="9" key="1">
    <citation type="submission" date="2016-05" db="EMBL/GenBank/DDBJ databases">
        <title>Draft genome of Corynebacterium afermentans subsp. afermentans LCDC 88199T.</title>
        <authorList>
            <person name="Bernier A.-M."/>
            <person name="Bernard K."/>
        </authorList>
    </citation>
    <scope>NUCLEOTIDE SEQUENCE [LARGE SCALE GENOMIC DNA]</scope>
    <source>
        <strain evidence="9">NML01-0328</strain>
    </source>
</reference>
<dbReference type="CDD" id="cd07731">
    <property type="entry name" value="ComA-like_MBL-fold"/>
    <property type="match status" value="1"/>
</dbReference>
<comment type="caution">
    <text evidence="8">The sequence shown here is derived from an EMBL/GenBank/DDBJ whole genome shotgun (WGS) entry which is preliminary data.</text>
</comment>
<evidence type="ECO:0000313" key="8">
    <source>
        <dbReference type="EMBL" id="OAM18130.1"/>
    </source>
</evidence>
<dbReference type="InterPro" id="IPR036866">
    <property type="entry name" value="RibonucZ/Hydroxyglut_hydro"/>
</dbReference>
<feature type="transmembrane region" description="Helical" evidence="6">
    <location>
        <begin position="265"/>
        <end position="285"/>
    </location>
</feature>
<dbReference type="PANTHER" id="PTHR30619">
    <property type="entry name" value="DNA INTERNALIZATION/COMPETENCE PROTEIN COMEC/REC2"/>
    <property type="match status" value="1"/>
</dbReference>
<dbReference type="Pfam" id="PF13567">
    <property type="entry name" value="DUF4131"/>
    <property type="match status" value="1"/>
</dbReference>
<protein>
    <submittedName>
        <fullName evidence="8">DNA internalization-related competence protein ComEC/Rec2</fullName>
    </submittedName>
</protein>
<keyword evidence="3 6" id="KW-0812">Transmembrane</keyword>
<feature type="transmembrane region" description="Helical" evidence="6">
    <location>
        <begin position="313"/>
        <end position="346"/>
    </location>
</feature>
<sequence length="758" mass="83177">MRLDGLCCWVAGVLLAFLLPAAHFIAVASASALLLALIGCFRRARGAWWLLCGLLYGVWRVQLALSQQWPAEPEFQRVRLDFQVASVAEVSAQSVRFEAWAQTEAGERFRLLVSDRYLREWRPGSRWRMTVRVRPTVGERNENGFDREAWALSQHIDGMASAARERVELPPDTGWQSRWQNWRYERQQAWQQAAETYPNGAALMRALGGGGYGGLADEHWQAFRVLGINHLISVSGLHIGMVALAAAYLARLLLLRLPLAEPRRWYLAAGLAAALFYSALAGFGVPIQRSLLMLAVFAWQWYRRGSPAPWRAWWQALAVVLLFDPLSALGVGFWFSFGAVAALIWAAQGRLEAMPDDDAPEGGWLRMAKHSGKWCTVLRAQYAATLLGFWQAGQVFGTVPLAAPLANALLIPWFSWVLVPLALLVVLLPFEGYLNMAAAIGEYTMNAVVWAGSWVPTGALAHLPTLFWLAVLAALAVWLLPRGLGLRPWAALVLAASCLYRTPAPEHGTAAVRIIDVGQGLALQVRTQNHWLLFDTGTAGAAQTQLVPNLLAQGLPPPDVLVLSHHDADHDGGFPAVQAAFAPRKLYAGQPEAYTEAAEWCAGGTSWEWDGVYFEFLTPPRNPEADDNEQSCVLRVLAGGQAVLVGGDLGIAGERWLVGTYGDSLHSQLLVLGHHGSRSSSDSAYLNAVAPEAAVAANGFANPYGHPAAIVRHRLSAHRIRLYTTARSGQLDFVLGQGGAMQPRRLGRRFWQRKPFEE</sequence>
<dbReference type="AlphaFoldDB" id="A0A1A9RJ45"/>
<dbReference type="InterPro" id="IPR025405">
    <property type="entry name" value="DUF4131"/>
</dbReference>
<evidence type="ECO:0000313" key="9">
    <source>
        <dbReference type="Proteomes" id="UP000078003"/>
    </source>
</evidence>
<evidence type="ECO:0000256" key="3">
    <source>
        <dbReference type="ARBA" id="ARBA00022692"/>
    </source>
</evidence>
<keyword evidence="4 6" id="KW-1133">Transmembrane helix</keyword>
<dbReference type="PANTHER" id="PTHR30619:SF1">
    <property type="entry name" value="RECOMBINATION PROTEIN 2"/>
    <property type="match status" value="1"/>
</dbReference>
<dbReference type="InterPro" id="IPR052159">
    <property type="entry name" value="Competence_DNA_uptake"/>
</dbReference>
<proteinExistence type="predicted"/>
<feature type="transmembrane region" description="Helical" evidence="6">
    <location>
        <begin position="410"/>
        <end position="430"/>
    </location>
</feature>
<evidence type="ECO:0000256" key="6">
    <source>
        <dbReference type="SAM" id="Phobius"/>
    </source>
</evidence>
<dbReference type="SUPFAM" id="SSF56281">
    <property type="entry name" value="Metallo-hydrolase/oxidoreductase"/>
    <property type="match status" value="1"/>
</dbReference>
<dbReference type="Pfam" id="PF00753">
    <property type="entry name" value="Lactamase_B"/>
    <property type="match status" value="1"/>
</dbReference>
<dbReference type="SMART" id="SM00849">
    <property type="entry name" value="Lactamase_B"/>
    <property type="match status" value="1"/>
</dbReference>
<dbReference type="InterPro" id="IPR004797">
    <property type="entry name" value="Competence_ComEC/Rec2"/>
</dbReference>
<dbReference type="Gene3D" id="3.60.15.10">
    <property type="entry name" value="Ribonuclease Z/Hydroxyacylglutathione hydrolase-like"/>
    <property type="match status" value="1"/>
</dbReference>
<evidence type="ECO:0000256" key="5">
    <source>
        <dbReference type="ARBA" id="ARBA00023136"/>
    </source>
</evidence>
<dbReference type="InterPro" id="IPR001279">
    <property type="entry name" value="Metallo-B-lactamas"/>
</dbReference>
<dbReference type="Pfam" id="PF03772">
    <property type="entry name" value="Competence"/>
    <property type="match status" value="1"/>
</dbReference>
<dbReference type="GO" id="GO:0005886">
    <property type="term" value="C:plasma membrane"/>
    <property type="evidence" value="ECO:0007669"/>
    <property type="project" value="UniProtKB-SubCell"/>
</dbReference>
<accession>A0A1A9RJ45</accession>
<dbReference type="EMBL" id="LXSF01000001">
    <property type="protein sequence ID" value="OAM18130.1"/>
    <property type="molecule type" value="Genomic_DNA"/>
</dbReference>
<organism evidence="8 9">
    <name type="scientific">Eikenella corrodens</name>
    <dbReference type="NCBI Taxonomy" id="539"/>
    <lineage>
        <taxon>Bacteria</taxon>
        <taxon>Pseudomonadati</taxon>
        <taxon>Pseudomonadota</taxon>
        <taxon>Betaproteobacteria</taxon>
        <taxon>Neisseriales</taxon>
        <taxon>Neisseriaceae</taxon>
        <taxon>Eikenella</taxon>
    </lineage>
</organism>
<dbReference type="InterPro" id="IPR035681">
    <property type="entry name" value="ComA-like_MBL"/>
</dbReference>
<dbReference type="NCBIfam" id="TIGR00360">
    <property type="entry name" value="ComEC_N-term"/>
    <property type="match status" value="1"/>
</dbReference>
<dbReference type="GO" id="GO:0030420">
    <property type="term" value="P:establishment of competence for transformation"/>
    <property type="evidence" value="ECO:0007669"/>
    <property type="project" value="InterPro"/>
</dbReference>
<gene>
    <name evidence="8" type="ORF">A7P85_00110</name>
</gene>
<feature type="transmembrane region" description="Helical" evidence="6">
    <location>
        <begin position="231"/>
        <end position="253"/>
    </location>
</feature>
<feature type="transmembrane region" description="Helical" evidence="6">
    <location>
        <begin position="461"/>
        <end position="480"/>
    </location>
</feature>
<dbReference type="NCBIfam" id="TIGR00361">
    <property type="entry name" value="ComEC_Rec2"/>
    <property type="match status" value="1"/>
</dbReference>
<evidence type="ECO:0000256" key="1">
    <source>
        <dbReference type="ARBA" id="ARBA00004651"/>
    </source>
</evidence>
<evidence type="ECO:0000259" key="7">
    <source>
        <dbReference type="SMART" id="SM00849"/>
    </source>
</evidence>
<name>A0A1A9RJ45_EIKCO</name>
<comment type="subcellular location">
    <subcellularLocation>
        <location evidence="1">Cell membrane</location>
        <topology evidence="1">Multi-pass membrane protein</topology>
    </subcellularLocation>
</comment>
<dbReference type="RefSeq" id="WP_064103924.1">
    <property type="nucleotide sequence ID" value="NZ_LXSF01000001.1"/>
</dbReference>
<keyword evidence="5 6" id="KW-0472">Membrane</keyword>
<feature type="domain" description="Metallo-beta-lactamase" evidence="7">
    <location>
        <begin position="519"/>
        <end position="700"/>
    </location>
</feature>
<dbReference type="Proteomes" id="UP000078003">
    <property type="component" value="Unassembled WGS sequence"/>
</dbReference>
<dbReference type="InterPro" id="IPR004477">
    <property type="entry name" value="ComEC_N"/>
</dbReference>
<keyword evidence="2" id="KW-1003">Cell membrane</keyword>